<dbReference type="Gene3D" id="2.30.33.40">
    <property type="entry name" value="GroES chaperonin"/>
    <property type="match status" value="1"/>
</dbReference>
<dbReference type="GO" id="GO:0005524">
    <property type="term" value="F:ATP binding"/>
    <property type="evidence" value="ECO:0007669"/>
    <property type="project" value="InterPro"/>
</dbReference>
<dbReference type="InterPro" id="IPR011032">
    <property type="entry name" value="GroES-like_sf"/>
</dbReference>
<accession>A0A6J4MB38</accession>
<evidence type="ECO:0000256" key="1">
    <source>
        <dbReference type="ARBA" id="ARBA00006975"/>
    </source>
</evidence>
<reference evidence="3" key="1">
    <citation type="submission" date="2020-02" db="EMBL/GenBank/DDBJ databases">
        <authorList>
            <person name="Meier V. D."/>
        </authorList>
    </citation>
    <scope>NUCLEOTIDE SEQUENCE</scope>
    <source>
        <strain evidence="3">AVDCRST_MAG11</strain>
    </source>
</reference>
<evidence type="ECO:0000256" key="2">
    <source>
        <dbReference type="ARBA" id="ARBA00023186"/>
    </source>
</evidence>
<dbReference type="InterPro" id="IPR020818">
    <property type="entry name" value="Chaperonin_GroES"/>
</dbReference>
<comment type="similarity">
    <text evidence="1">Belongs to the GroES chaperonin family.</text>
</comment>
<protein>
    <submittedName>
        <fullName evidence="3">Chaperonin Cpn10</fullName>
    </submittedName>
</protein>
<sequence length="137" mass="14980">MRRNNKQLIVVGDRVLVRPEDGEERSKVGLYLPATAIDSQAVQGGEIVATGPGTPLPDLGDHPDEPWRVGAARPAAKFVPLQARLGDFALFFRKAAVEVTFEGERYLVVPQAALLALVRDDERPAGPLDDDTRSFNY</sequence>
<keyword evidence="2" id="KW-0143">Chaperone</keyword>
<evidence type="ECO:0000313" key="3">
    <source>
        <dbReference type="EMBL" id="CAA9354759.1"/>
    </source>
</evidence>
<dbReference type="AlphaFoldDB" id="A0A6J4MB38"/>
<gene>
    <name evidence="3" type="ORF">AVDCRST_MAG11-3743</name>
</gene>
<dbReference type="GO" id="GO:0044183">
    <property type="term" value="F:protein folding chaperone"/>
    <property type="evidence" value="ECO:0007669"/>
    <property type="project" value="InterPro"/>
</dbReference>
<dbReference type="EMBL" id="CADCTU010000797">
    <property type="protein sequence ID" value="CAA9354759.1"/>
    <property type="molecule type" value="Genomic_DNA"/>
</dbReference>
<dbReference type="Pfam" id="PF00166">
    <property type="entry name" value="Cpn10"/>
    <property type="match status" value="1"/>
</dbReference>
<organism evidence="3">
    <name type="scientific">uncultured Gemmatimonadaceae bacterium</name>
    <dbReference type="NCBI Taxonomy" id="246130"/>
    <lineage>
        <taxon>Bacteria</taxon>
        <taxon>Pseudomonadati</taxon>
        <taxon>Gemmatimonadota</taxon>
        <taxon>Gemmatimonadia</taxon>
        <taxon>Gemmatimonadales</taxon>
        <taxon>Gemmatimonadaceae</taxon>
        <taxon>environmental samples</taxon>
    </lineage>
</organism>
<dbReference type="SMART" id="SM00883">
    <property type="entry name" value="Cpn10"/>
    <property type="match status" value="1"/>
</dbReference>
<dbReference type="SUPFAM" id="SSF50129">
    <property type="entry name" value="GroES-like"/>
    <property type="match status" value="1"/>
</dbReference>
<dbReference type="CDD" id="cd00320">
    <property type="entry name" value="cpn10"/>
    <property type="match status" value="1"/>
</dbReference>
<name>A0A6J4MB38_9BACT</name>
<dbReference type="InterPro" id="IPR037124">
    <property type="entry name" value="Chaperonin_GroES_sf"/>
</dbReference>
<proteinExistence type="inferred from homology"/>